<dbReference type="CDD" id="cd16018">
    <property type="entry name" value="Enpp"/>
    <property type="match status" value="1"/>
</dbReference>
<feature type="transmembrane region" description="Helical" evidence="2">
    <location>
        <begin position="125"/>
        <end position="144"/>
    </location>
</feature>
<dbReference type="InterPro" id="IPR002591">
    <property type="entry name" value="Phosphodiest/P_Trfase"/>
</dbReference>
<evidence type="ECO:0000256" key="1">
    <source>
        <dbReference type="SAM" id="MobiDB-lite"/>
    </source>
</evidence>
<proteinExistence type="predicted"/>
<feature type="compositionally biased region" description="Polar residues" evidence="1">
    <location>
        <begin position="26"/>
        <end position="39"/>
    </location>
</feature>
<keyword evidence="2" id="KW-0812">Transmembrane</keyword>
<keyword evidence="4" id="KW-1185">Reference proteome</keyword>
<evidence type="ECO:0000313" key="3">
    <source>
        <dbReference type="EMBL" id="TPX67621.1"/>
    </source>
</evidence>
<keyword evidence="2" id="KW-1133">Transmembrane helix</keyword>
<evidence type="ECO:0000256" key="2">
    <source>
        <dbReference type="SAM" id="Phobius"/>
    </source>
</evidence>
<accession>A0A507EUQ9</accession>
<comment type="caution">
    <text evidence="3">The sequence shown here is derived from an EMBL/GenBank/DDBJ whole genome shotgun (WGS) entry which is preliminary data.</text>
</comment>
<dbReference type="Gene3D" id="3.30.1360.180">
    <property type="match status" value="1"/>
</dbReference>
<dbReference type="EMBL" id="QEAP01000388">
    <property type="protein sequence ID" value="TPX67621.1"/>
    <property type="molecule type" value="Genomic_DNA"/>
</dbReference>
<gene>
    <name evidence="3" type="ORF">CcCBS67573_g07440</name>
</gene>
<name>A0A507EUQ9_9FUNG</name>
<dbReference type="Pfam" id="PF01663">
    <property type="entry name" value="Phosphodiest"/>
    <property type="match status" value="1"/>
</dbReference>
<reference evidence="3 4" key="1">
    <citation type="journal article" date="2019" name="Sci. Rep.">
        <title>Comparative genomics of chytrid fungi reveal insights into the obligate biotrophic and pathogenic lifestyle of Synchytrium endobioticum.</title>
        <authorList>
            <person name="van de Vossenberg B.T.L.H."/>
            <person name="Warris S."/>
            <person name="Nguyen H.D.T."/>
            <person name="van Gent-Pelzer M.P.E."/>
            <person name="Joly D.L."/>
            <person name="van de Geest H.C."/>
            <person name="Bonants P.J.M."/>
            <person name="Smith D.S."/>
            <person name="Levesque C.A."/>
            <person name="van der Lee T.A.J."/>
        </authorList>
    </citation>
    <scope>NUCLEOTIDE SEQUENCE [LARGE SCALE GENOMIC DNA]</scope>
    <source>
        <strain evidence="3 4">CBS 675.73</strain>
    </source>
</reference>
<dbReference type="GO" id="GO:0047429">
    <property type="term" value="F:nucleoside triphosphate diphosphatase activity"/>
    <property type="evidence" value="ECO:0007669"/>
    <property type="project" value="TreeGrafter"/>
</dbReference>
<dbReference type="STRING" id="246404.A0A507EUQ9"/>
<dbReference type="Gene3D" id="3.40.720.10">
    <property type="entry name" value="Alkaline Phosphatase, subunit A"/>
    <property type="match status" value="1"/>
</dbReference>
<feature type="region of interest" description="Disordered" evidence="1">
    <location>
        <begin position="1"/>
        <end position="42"/>
    </location>
</feature>
<evidence type="ECO:0000313" key="4">
    <source>
        <dbReference type="Proteomes" id="UP000320333"/>
    </source>
</evidence>
<organism evidence="3 4">
    <name type="scientific">Chytriomyces confervae</name>
    <dbReference type="NCBI Taxonomy" id="246404"/>
    <lineage>
        <taxon>Eukaryota</taxon>
        <taxon>Fungi</taxon>
        <taxon>Fungi incertae sedis</taxon>
        <taxon>Chytridiomycota</taxon>
        <taxon>Chytridiomycota incertae sedis</taxon>
        <taxon>Chytridiomycetes</taxon>
        <taxon>Chytridiales</taxon>
        <taxon>Chytriomycetaceae</taxon>
        <taxon>Chytriomyces</taxon>
    </lineage>
</organism>
<dbReference type="Proteomes" id="UP000320333">
    <property type="component" value="Unassembled WGS sequence"/>
</dbReference>
<keyword evidence="2" id="KW-0472">Membrane</keyword>
<dbReference type="GO" id="GO:0009141">
    <property type="term" value="P:nucleoside triphosphate metabolic process"/>
    <property type="evidence" value="ECO:0007669"/>
    <property type="project" value="TreeGrafter"/>
</dbReference>
<feature type="compositionally biased region" description="Polar residues" evidence="1">
    <location>
        <begin position="1"/>
        <end position="14"/>
    </location>
</feature>
<protein>
    <submittedName>
        <fullName evidence="3">Uncharacterized protein</fullName>
    </submittedName>
</protein>
<dbReference type="AlphaFoldDB" id="A0A507EUQ9"/>
<dbReference type="PANTHER" id="PTHR10151:SF120">
    <property type="entry name" value="BIS(5'-ADENOSYL)-TRIPHOSPHATASE"/>
    <property type="match status" value="1"/>
</dbReference>
<dbReference type="InterPro" id="IPR017850">
    <property type="entry name" value="Alkaline_phosphatase_core_sf"/>
</dbReference>
<dbReference type="GO" id="GO:0017111">
    <property type="term" value="F:ribonucleoside triphosphate phosphatase activity"/>
    <property type="evidence" value="ECO:0007669"/>
    <property type="project" value="TreeGrafter"/>
</dbReference>
<sequence>MPQQILTAALQTALSPSPHSRHSSNHVRQTSTNNNNNTGAKYGRLSVSAQSLDASNEEIWVPTPPEQDVRPDARSSKHQKLLQMDADIADDDWANFDAREDDDAYFSYKMGSKGKFRKWIHKNRYLLLMFVATISIAGIVVGILDANTSSRFHSDAATQSSHLDQQQPIVILVSIDGFRAEYLSRGLTPNLHALATSGISAAYMKPSFPSLTFPNHYTIVTGLYPESHGIVGNVFLDPKLNDTFVYVDPVKNKDGHWWGGEPLWVTTIKAGLKSGTCMWPGSEAPIKSIVPTYSQVYNGSMPNADRVAKIVSWLSLPAPERPSFMTLYISEVDTLGHKYGPNAPQVNAALTNVDHLMGTLVEGVLKARGVASLQESGVNVVVVSDHGMTEGNSLDKFVFLDDYVAKERFEYINNIVVSIYPKKGEDLMSIYNALRTASTEHGHWHVWLRDQVPSEYHFRNNDRIGPIVALPDDGYGITLRTEFTTTIANKPYKVGGMHGYNNSITDMRAIFIASGAAFKPSGFLFADPAGGAFETVGGADLEVDGEGHVVAAHAGAAIGGSIGVHGKRGDFEATIASPATNSNEPVLSRTLSEPLSATKRVESATVTETASAHTTEYSAGILPGFNNVEVYNLILHVLRISPFAAPNNGTSEGLALFKPWLNY</sequence>
<dbReference type="PANTHER" id="PTHR10151">
    <property type="entry name" value="ECTONUCLEOTIDE PYROPHOSPHATASE/PHOSPHODIESTERASE"/>
    <property type="match status" value="1"/>
</dbReference>
<dbReference type="OrthoDB" id="415411at2759"/>
<dbReference type="SUPFAM" id="SSF53649">
    <property type="entry name" value="Alkaline phosphatase-like"/>
    <property type="match status" value="1"/>
</dbReference>